<dbReference type="PANTHER" id="PTHR28206:SF1">
    <property type="entry name" value="NUCLEOPORIN POM152"/>
    <property type="match status" value="1"/>
</dbReference>
<gene>
    <name evidence="7" type="ORF">MYAM1_002855</name>
</gene>
<dbReference type="Pfam" id="PF24527">
    <property type="entry name" value="Ig-like_Pom152_9"/>
    <property type="match status" value="1"/>
</dbReference>
<keyword evidence="1" id="KW-0812">Transmembrane</keyword>
<keyword evidence="8" id="KW-1185">Reference proteome</keyword>
<keyword evidence="1" id="KW-0472">Membrane</keyword>
<evidence type="ECO:0000259" key="2">
    <source>
        <dbReference type="Pfam" id="PF23664"/>
    </source>
</evidence>
<reference evidence="7 8" key="1">
    <citation type="submission" date="2023-03" db="EMBL/GenBank/DDBJ databases">
        <title>Mating type loci evolution in Malassezia.</title>
        <authorList>
            <person name="Coelho M.A."/>
        </authorList>
    </citation>
    <scope>NUCLEOTIDE SEQUENCE [LARGE SCALE GENOMIC DNA]</scope>
    <source>
        <strain evidence="7 8">CBS 9725</strain>
    </source>
</reference>
<feature type="domain" description="Nucleoporin POM152 Ig-like" evidence="4">
    <location>
        <begin position="465"/>
        <end position="557"/>
    </location>
</feature>
<dbReference type="InterPro" id="IPR056544">
    <property type="entry name" value="Ig_POM152"/>
</dbReference>
<feature type="transmembrane region" description="Helical" evidence="1">
    <location>
        <begin position="138"/>
        <end position="160"/>
    </location>
</feature>
<evidence type="ECO:0000313" key="8">
    <source>
        <dbReference type="Proteomes" id="UP001219567"/>
    </source>
</evidence>
<feature type="domain" description="Nucleoporin POM152 Ig-like" evidence="4">
    <location>
        <begin position="772"/>
        <end position="861"/>
    </location>
</feature>
<feature type="transmembrane region" description="Helical" evidence="1">
    <location>
        <begin position="60"/>
        <end position="79"/>
    </location>
</feature>
<dbReference type="GO" id="GO:0006999">
    <property type="term" value="P:nuclear pore organization"/>
    <property type="evidence" value="ECO:0007669"/>
    <property type="project" value="TreeGrafter"/>
</dbReference>
<evidence type="ECO:0000259" key="3">
    <source>
        <dbReference type="Pfam" id="PF24097"/>
    </source>
</evidence>
<dbReference type="Proteomes" id="UP001219567">
    <property type="component" value="Chromosome 4"/>
</dbReference>
<dbReference type="GO" id="GO:0006606">
    <property type="term" value="P:protein import into nucleus"/>
    <property type="evidence" value="ECO:0007669"/>
    <property type="project" value="TreeGrafter"/>
</dbReference>
<evidence type="ECO:0000259" key="6">
    <source>
        <dbReference type="Pfam" id="PF24527"/>
    </source>
</evidence>
<dbReference type="PANTHER" id="PTHR28206">
    <property type="entry name" value="NUCLEOPORIN POM152"/>
    <property type="match status" value="1"/>
</dbReference>
<accession>A0AAJ6CIS2</accession>
<dbReference type="GO" id="GO:0070762">
    <property type="term" value="C:nuclear pore transmembrane ring"/>
    <property type="evidence" value="ECO:0007669"/>
    <property type="project" value="TreeGrafter"/>
</dbReference>
<dbReference type="EMBL" id="CP119946">
    <property type="protein sequence ID" value="WFD00109.1"/>
    <property type="molecule type" value="Genomic_DNA"/>
</dbReference>
<protein>
    <recommendedName>
        <fullName evidence="9">Nucleoporin POM152</fullName>
    </recommendedName>
</protein>
<dbReference type="Pfam" id="PF24312">
    <property type="entry name" value="Ig-like_POM152"/>
    <property type="match status" value="2"/>
</dbReference>
<sequence length="1288" mass="141697">MAGQSASGREPRIPLAVADAPTQRFYAMALFGVVQVWKFSRMAASLVWNAPRSVWEPTTVFRALLLDFGLVYGLWWLAIPTGSPPIRDTRTGSVMTGANASRRALNWFDYVIACLILMAIDVLVLGNTTQIGAHTSSALVTILTPVLSLAGLDPSMHLGLEGGRIRERDVVQPWTHLAGQYTVHLLPYGTASLAPSRSCLCINTGSVTIPVVFHHTVPIAVEYSMTDLDTGKVSHYTLRSPKLRTRSKHSVVEAMQSDHSPDIPSLGQPVSLQERKGLRAAARQRAADPSDTELVLDLNIKQTGILELVSVMDKNHNFAQLTEANHAVVVACPEAKILSDTPRDYCLNQEGVLHVAIQGLAPLQLSYEHTTQGSTRHQTLSRLASASDMYDTPHTPIEKQLANWNQSRSPDKLKFAHASQLKVPVSLDLSTPGLQRFRLSSVSDACGNQVAMHDTAEVRVQSRATAHFDAMQCTGKPQKLLRNSTGITLPIHVQAADNRDAWTAQVHYQPADPSTSPWSRSISLKDPQLKVTQPGTYTLSALDGPVCAGDIGAPWTCEVAEVPLPTVDIHFESIENSCAGTVGVKALSVLQGDPPFRLYYEVQRQGQPARRQVRVVEHRTRDQLEFWPKTEGLVTYRFLALDDANYARVPLDGPLFTQVVHPLADAAFTAPGDAKHAVAHSCGRAEAEAEIALSGHGPWELDYVVRGTNHAPAEHRTVSIDQSPFQLQVNLPQEVSRSDTSATISLERLRDGKKCETRLATRDLQIDLSHLRPTIGFLHSNQTHTRKITVRDGAPVELPVRLTGDRPWQVAYTYQATPEHPTESFNVTLHSPNDKLEVYAPGIYTLRTISDAHCPGEVLSGQEVFHVAVRPRPSAGFAPNAGRVMPNGTCLRMPVCVHTPDAAPLQLIGHAPITLRYVVDAEKASSDSHTFATSLQNPPLSLVTDQPGWHTYEILDVGDALYTSAGISPAVGPQRLEQMVYPRASAYFAAYKKPISFCLGDRFQGAFPRLELLGTPPFEVQMTLHTESASGMEATDAITSYSFTEVVHKTHYSPHLDTDQFVFGASGRWVFRIDSVKDATHCAADFTEHPMVQFDVVETAGITPQSARRDYCVGEQIHYVLQGMSPWTIEYTWNGKQQKATSRTSEFVRTADHPGTLVMHSAAHQQNQCRSAKQATTAKIHPLPSVRVSNGWHQVQSLHRGKEAKITFHLQGTAPFAFTFQRTEPVDRVAHPRVLETHTVEKVDGNQYTIHTTQEGTWSVIWIQDRWCQVSLGEASGPASWNSMSITP</sequence>
<evidence type="ECO:0000259" key="5">
    <source>
        <dbReference type="Pfam" id="PF24519"/>
    </source>
</evidence>
<organism evidence="7 8">
    <name type="scientific">Malassezia yamatoensis</name>
    <dbReference type="NCBI Taxonomy" id="253288"/>
    <lineage>
        <taxon>Eukaryota</taxon>
        <taxon>Fungi</taxon>
        <taxon>Dikarya</taxon>
        <taxon>Basidiomycota</taxon>
        <taxon>Ustilaginomycotina</taxon>
        <taxon>Malasseziomycetes</taxon>
        <taxon>Malasseziales</taxon>
        <taxon>Malasseziaceae</taxon>
        <taxon>Malassezia</taxon>
    </lineage>
</organism>
<dbReference type="Pfam" id="PF23664">
    <property type="entry name" value="Ig_Pom152"/>
    <property type="match status" value="1"/>
</dbReference>
<proteinExistence type="predicted"/>
<evidence type="ECO:0000313" key="7">
    <source>
        <dbReference type="EMBL" id="WFD00109.1"/>
    </source>
</evidence>
<keyword evidence="1" id="KW-1133">Transmembrane helix</keyword>
<feature type="domain" description="Nucleoporin POM152 immunoglobulin-like" evidence="2">
    <location>
        <begin position="562"/>
        <end position="665"/>
    </location>
</feature>
<dbReference type="InterPro" id="IPR056541">
    <property type="entry name" value="Ig-like_POM152"/>
</dbReference>
<evidence type="ECO:0000259" key="4">
    <source>
        <dbReference type="Pfam" id="PF24312"/>
    </source>
</evidence>
<dbReference type="InterPro" id="IPR056540">
    <property type="entry name" value="TMD_POM152"/>
</dbReference>
<evidence type="ECO:0000256" key="1">
    <source>
        <dbReference type="SAM" id="Phobius"/>
    </source>
</evidence>
<evidence type="ECO:0008006" key="9">
    <source>
        <dbReference type="Google" id="ProtNLM"/>
    </source>
</evidence>
<dbReference type="Pfam" id="PF24519">
    <property type="entry name" value="Ig-like_Pom152_1"/>
    <property type="match status" value="1"/>
</dbReference>
<dbReference type="InterPro" id="IPR056542">
    <property type="entry name" value="Ig-like_POM152_1st"/>
</dbReference>
<dbReference type="InterPro" id="IPR056543">
    <property type="entry name" value="Ig-like_POM152_9th"/>
</dbReference>
<dbReference type="InterPro" id="IPR037701">
    <property type="entry name" value="Pom152"/>
</dbReference>
<dbReference type="Pfam" id="PF24097">
    <property type="entry name" value="TMD_POM152"/>
    <property type="match status" value="1"/>
</dbReference>
<name>A0AAJ6CIS2_9BASI</name>
<feature type="domain" description="Nucleoporin POM152 ninth Ig-like" evidence="6">
    <location>
        <begin position="1101"/>
        <end position="1176"/>
    </location>
</feature>
<feature type="domain" description="Nucleoporin POM152 N-terminal transmembrane" evidence="3">
    <location>
        <begin position="19"/>
        <end position="80"/>
    </location>
</feature>
<feature type="domain" description="Nucleoporin POM152 first Ig-like" evidence="5">
    <location>
        <begin position="190"/>
        <end position="328"/>
    </location>
</feature>
<feature type="transmembrane region" description="Helical" evidence="1">
    <location>
        <begin position="107"/>
        <end position="126"/>
    </location>
</feature>
<dbReference type="GO" id="GO:0017056">
    <property type="term" value="F:structural constituent of nuclear pore"/>
    <property type="evidence" value="ECO:0007669"/>
    <property type="project" value="InterPro"/>
</dbReference>